<evidence type="ECO:0000313" key="3">
    <source>
        <dbReference type="Proteomes" id="UP000435357"/>
    </source>
</evidence>
<dbReference type="OrthoDB" id="9812600at2"/>
<dbReference type="PANTHER" id="PTHR34203:SF15">
    <property type="entry name" value="SLL1173 PROTEIN"/>
    <property type="match status" value="1"/>
</dbReference>
<organism evidence="2 3">
    <name type="scientific">Salibacter halophilus</name>
    <dbReference type="NCBI Taxonomy" id="1803916"/>
    <lineage>
        <taxon>Bacteria</taxon>
        <taxon>Pseudomonadati</taxon>
        <taxon>Bacteroidota</taxon>
        <taxon>Flavobacteriia</taxon>
        <taxon>Flavobacteriales</taxon>
        <taxon>Salibacteraceae</taxon>
        <taxon>Salibacter</taxon>
    </lineage>
</organism>
<proteinExistence type="predicted"/>
<gene>
    <name evidence="2" type="ORF">F3059_05355</name>
</gene>
<accession>A0A6N6MBS0</accession>
<dbReference type="InterPro" id="IPR052514">
    <property type="entry name" value="SAM-dependent_MTase"/>
</dbReference>
<dbReference type="RefSeq" id="WP_151167103.1">
    <property type="nucleotide sequence ID" value="NZ_WACR01000004.1"/>
</dbReference>
<dbReference type="Pfam" id="PF05050">
    <property type="entry name" value="Methyltransf_21"/>
    <property type="match status" value="1"/>
</dbReference>
<dbReference type="GO" id="GO:0032259">
    <property type="term" value="P:methylation"/>
    <property type="evidence" value="ECO:0007669"/>
    <property type="project" value="UniProtKB-KW"/>
</dbReference>
<name>A0A6N6MBS0_9FLAO</name>
<dbReference type="NCBIfam" id="TIGR01444">
    <property type="entry name" value="fkbM_fam"/>
    <property type="match status" value="1"/>
</dbReference>
<feature type="domain" description="Methyltransferase FkbM" evidence="1">
    <location>
        <begin position="92"/>
        <end position="227"/>
    </location>
</feature>
<protein>
    <submittedName>
        <fullName evidence="2">FkbM family methyltransferase</fullName>
    </submittedName>
</protein>
<dbReference type="EMBL" id="WACR01000004">
    <property type="protein sequence ID" value="KAB1064784.1"/>
    <property type="molecule type" value="Genomic_DNA"/>
</dbReference>
<dbReference type="GO" id="GO:0008168">
    <property type="term" value="F:methyltransferase activity"/>
    <property type="evidence" value="ECO:0007669"/>
    <property type="project" value="UniProtKB-KW"/>
</dbReference>
<evidence type="ECO:0000313" key="2">
    <source>
        <dbReference type="EMBL" id="KAB1064784.1"/>
    </source>
</evidence>
<dbReference type="AlphaFoldDB" id="A0A6N6MBS0"/>
<keyword evidence="2" id="KW-0808">Transferase</keyword>
<reference evidence="2 3" key="1">
    <citation type="submission" date="2019-09" db="EMBL/GenBank/DDBJ databases">
        <title>Genomes of Cryomorphaceae.</title>
        <authorList>
            <person name="Bowman J.P."/>
        </authorList>
    </citation>
    <scope>NUCLEOTIDE SEQUENCE [LARGE SCALE GENOMIC DNA]</scope>
    <source>
        <strain evidence="2 3">KCTC 52047</strain>
    </source>
</reference>
<dbReference type="Gene3D" id="3.40.50.150">
    <property type="entry name" value="Vaccinia Virus protein VP39"/>
    <property type="match status" value="1"/>
</dbReference>
<sequence length="267" mass="29631">MLKEVNKKYVKLKRALTRRRSPKYLASFKSTSSTLNGIVAYNKHGGYFTPLSSQKRPAVQKVLKGKVHEPETVNFIRAHCGKGDIIHAGTFFGDFLPPLSHALSDEAKVWAFEPNSENYRCAHITLLINDLSNVKLYNCGLGDESSTSNMLIESENGATLGGGSRIINEEKDGKTIEVNVKRVDDVVGKDRIVTILQLDVEGYEKQALTGALNIINRCKPILILEDNKGVIGTNWFKENISSIGYEIKGKLHQNTVLGIPTIHDFSF</sequence>
<dbReference type="SUPFAM" id="SSF53335">
    <property type="entry name" value="S-adenosyl-L-methionine-dependent methyltransferases"/>
    <property type="match status" value="1"/>
</dbReference>
<dbReference type="PANTHER" id="PTHR34203">
    <property type="entry name" value="METHYLTRANSFERASE, FKBM FAMILY PROTEIN"/>
    <property type="match status" value="1"/>
</dbReference>
<dbReference type="Proteomes" id="UP000435357">
    <property type="component" value="Unassembled WGS sequence"/>
</dbReference>
<comment type="caution">
    <text evidence="2">The sequence shown here is derived from an EMBL/GenBank/DDBJ whole genome shotgun (WGS) entry which is preliminary data.</text>
</comment>
<evidence type="ECO:0000259" key="1">
    <source>
        <dbReference type="Pfam" id="PF05050"/>
    </source>
</evidence>
<dbReference type="InterPro" id="IPR006342">
    <property type="entry name" value="FkbM_mtfrase"/>
</dbReference>
<keyword evidence="3" id="KW-1185">Reference proteome</keyword>
<dbReference type="InterPro" id="IPR029063">
    <property type="entry name" value="SAM-dependent_MTases_sf"/>
</dbReference>
<keyword evidence="2" id="KW-0489">Methyltransferase</keyword>